<accession>A0ABS7SH92</accession>
<organism evidence="2 3">
    <name type="scientific">Occultella gossypii</name>
    <dbReference type="NCBI Taxonomy" id="2800820"/>
    <lineage>
        <taxon>Bacteria</taxon>
        <taxon>Bacillati</taxon>
        <taxon>Actinomycetota</taxon>
        <taxon>Actinomycetes</taxon>
        <taxon>Micrococcales</taxon>
        <taxon>Ruaniaceae</taxon>
        <taxon>Occultella</taxon>
    </lineage>
</organism>
<evidence type="ECO:0000313" key="3">
    <source>
        <dbReference type="Proteomes" id="UP000826651"/>
    </source>
</evidence>
<evidence type="ECO:0000256" key="1">
    <source>
        <dbReference type="ARBA" id="ARBA00022833"/>
    </source>
</evidence>
<dbReference type="PANTHER" id="PTHR12993">
    <property type="entry name" value="N-ACETYLGLUCOSAMINYL-PHOSPHATIDYLINOSITOL DE-N-ACETYLASE-RELATED"/>
    <property type="match status" value="1"/>
</dbReference>
<protein>
    <submittedName>
        <fullName evidence="2">PIG-L family deacetylase</fullName>
    </submittedName>
</protein>
<dbReference type="SUPFAM" id="SSF102588">
    <property type="entry name" value="LmbE-like"/>
    <property type="match status" value="1"/>
</dbReference>
<gene>
    <name evidence="2" type="ORF">KCQ71_25480</name>
</gene>
<comment type="caution">
    <text evidence="2">The sequence shown here is derived from an EMBL/GenBank/DDBJ whole genome shotgun (WGS) entry which is preliminary data.</text>
</comment>
<dbReference type="Proteomes" id="UP000826651">
    <property type="component" value="Unassembled WGS sequence"/>
</dbReference>
<dbReference type="Gene3D" id="3.40.50.10320">
    <property type="entry name" value="LmbE-like"/>
    <property type="match status" value="1"/>
</dbReference>
<evidence type="ECO:0000313" key="2">
    <source>
        <dbReference type="EMBL" id="MBZ2199520.1"/>
    </source>
</evidence>
<dbReference type="InterPro" id="IPR024078">
    <property type="entry name" value="LmbE-like_dom_sf"/>
</dbReference>
<dbReference type="InterPro" id="IPR003737">
    <property type="entry name" value="GlcNAc_PI_deacetylase-related"/>
</dbReference>
<keyword evidence="3" id="KW-1185">Reference proteome</keyword>
<dbReference type="PANTHER" id="PTHR12993:SF11">
    <property type="entry name" value="N-ACETYLGLUCOSAMINYL-PHOSPHATIDYLINOSITOL DE-N-ACETYLASE"/>
    <property type="match status" value="1"/>
</dbReference>
<dbReference type="Pfam" id="PF02585">
    <property type="entry name" value="PIG-L"/>
    <property type="match status" value="1"/>
</dbReference>
<dbReference type="EMBL" id="JAGSHT010000029">
    <property type="protein sequence ID" value="MBZ2199520.1"/>
    <property type="molecule type" value="Genomic_DNA"/>
</dbReference>
<sequence length="264" mass="27889">MPTAMLLHAHPDDEVFANFGWAYDLASRGYDVIGVIATGGEANELHATASLREARTRRIEKYERALDMLGASAWTWLDASAGWVDAPSGPSLAGAAPDQLRVGVERLLTQHRPDIVLTVGSDGLTGHPDHVAIARALSTATNRGSVPEGVWGARLRADDVRAGGVLVGSHAREVQVGSGRVVGTTARLVARDVRSSAAARRRALDVYREGLGTDSLESIVSGADRIGDSIVLRGVFDATGWGQEYYEAVSPDHGSTAARQNAAC</sequence>
<keyword evidence="1" id="KW-0862">Zinc</keyword>
<reference evidence="2 3" key="1">
    <citation type="submission" date="2021-04" db="EMBL/GenBank/DDBJ databases">
        <title>Ruania sp. nov., isolated from sandy soil of mangrove forest.</title>
        <authorList>
            <person name="Ge X."/>
            <person name="Huang R."/>
            <person name="Liu W."/>
        </authorList>
    </citation>
    <scope>NUCLEOTIDE SEQUENCE [LARGE SCALE GENOMIC DNA]</scope>
    <source>
        <strain evidence="2 3">N2-46</strain>
    </source>
</reference>
<name>A0ABS7SH92_9MICO</name>
<dbReference type="RefSeq" id="WP_223411517.1">
    <property type="nucleotide sequence ID" value="NZ_JAGSHT010000029.1"/>
</dbReference>
<proteinExistence type="predicted"/>